<evidence type="ECO:0000256" key="3">
    <source>
        <dbReference type="ARBA" id="ARBA00022884"/>
    </source>
</evidence>
<reference evidence="6 7" key="1">
    <citation type="journal article" date="2009" name="Science">
        <title>Green evolution and dynamic adaptations revealed by genomes of the marine picoeukaryotes Micromonas.</title>
        <authorList>
            <person name="Worden A.Z."/>
            <person name="Lee J.H."/>
            <person name="Mock T."/>
            <person name="Rouze P."/>
            <person name="Simmons M.P."/>
            <person name="Aerts A.L."/>
            <person name="Allen A.E."/>
            <person name="Cuvelier M.L."/>
            <person name="Derelle E."/>
            <person name="Everett M.V."/>
            <person name="Foulon E."/>
            <person name="Grimwood J."/>
            <person name="Gundlach H."/>
            <person name="Henrissat B."/>
            <person name="Napoli C."/>
            <person name="McDonald S.M."/>
            <person name="Parker M.S."/>
            <person name="Rombauts S."/>
            <person name="Salamov A."/>
            <person name="Von Dassow P."/>
            <person name="Badger J.H."/>
            <person name="Coutinho P.M."/>
            <person name="Demir E."/>
            <person name="Dubchak I."/>
            <person name="Gentemann C."/>
            <person name="Eikrem W."/>
            <person name="Gready J.E."/>
            <person name="John U."/>
            <person name="Lanier W."/>
            <person name="Lindquist E.A."/>
            <person name="Lucas S."/>
            <person name="Mayer K.F."/>
            <person name="Moreau H."/>
            <person name="Not F."/>
            <person name="Otillar R."/>
            <person name="Panaud O."/>
            <person name="Pangilinan J."/>
            <person name="Paulsen I."/>
            <person name="Piegu B."/>
            <person name="Poliakov A."/>
            <person name="Robbens S."/>
            <person name="Schmutz J."/>
            <person name="Toulza E."/>
            <person name="Wyss T."/>
            <person name="Zelensky A."/>
            <person name="Zhou K."/>
            <person name="Armbrust E.V."/>
            <person name="Bhattacharya D."/>
            <person name="Goodenough U.W."/>
            <person name="Van de Peer Y."/>
            <person name="Grigoriev I.V."/>
        </authorList>
    </citation>
    <scope>NUCLEOTIDE SEQUENCE [LARGE SCALE GENOMIC DNA]</scope>
    <source>
        <strain evidence="6 7">CCMP1545</strain>
    </source>
</reference>
<accession>C1MSV3</accession>
<name>C1MSV3_MICPC</name>
<sequence length="534" mass="59525">MVFTVPQCADTDMWGPPTESADPDKALTYAPFTRSDKLGRAADWNQTGYGKYSGTRHGSSQGVSTVFNFFANDDDAEFSLVDNKPAPRTRFGGRGRFQGGRGGFMRRNQTEFVGGDVGQGASRERARQQRMQSKKSQQWNTWAHNRQQWGRDQQTYSSSVDIRPDWAVLEQIQLAGLTKMQHVNGEKGATLEAETLAEHGSLRWFDKSFDRLTPKLPAELQKTKLMHHRVTTSEDPTLCELAEKNAGNVFATGDIVAAIMCAARSVYGWDLVVTKKDGKLFFDKRDEGNFDMLTVSETGQELITDEKDNINGVPQLSAESTAADHDYSQQALDLSEKPLSFGSPSPLAGDDAAPVGYRYRKWAVAPGITLVARCEFNGVVESKGSRALLQIRALTEYDSKITGVDWRQKIETQRGAVIATELKNNANKLAKWTCHALLAGADQMKLGFVTRTHPKDPGHHEIVNTQTYKPKDFAQQINLTEGNMWGVFKSIVESCMKMEDGKYLLVKDPNKPIIRTYEVPSDAFEDDYADEPLQ</sequence>
<keyword evidence="7" id="KW-1185">Reference proteome</keyword>
<keyword evidence="3" id="KW-0694">RNA-binding</keyword>
<feature type="compositionally biased region" description="Gly residues" evidence="5">
    <location>
        <begin position="92"/>
        <end position="103"/>
    </location>
</feature>
<dbReference type="eggNOG" id="KOG2479">
    <property type="taxonomic scope" value="Eukaryota"/>
</dbReference>
<keyword evidence="2" id="KW-0396">Initiation factor</keyword>
<keyword evidence="4" id="KW-0648">Protein biosynthesis</keyword>
<dbReference type="OMA" id="FMDKRDN"/>
<dbReference type="Pfam" id="PF05091">
    <property type="entry name" value="eIF-3_zeta"/>
    <property type="match status" value="1"/>
</dbReference>
<evidence type="ECO:0000313" key="6">
    <source>
        <dbReference type="EMBL" id="EEH56842.1"/>
    </source>
</evidence>
<dbReference type="PANTHER" id="PTHR12399">
    <property type="entry name" value="EUKARYOTIC TRANSLATION INITIATION FACTOR 3 SUBUNIT 7"/>
    <property type="match status" value="1"/>
</dbReference>
<keyword evidence="1" id="KW-0963">Cytoplasm</keyword>
<proteinExistence type="predicted"/>
<dbReference type="KEGG" id="mpp:MICPUCDRAFT_47232"/>
<dbReference type="PANTHER" id="PTHR12399:SF0">
    <property type="entry name" value="EUKARYOTIC TRANSLATION INITIATION FACTOR 3 SUBUNIT D"/>
    <property type="match status" value="1"/>
</dbReference>
<dbReference type="PIRSF" id="PIRSF016281">
    <property type="entry name" value="EIF-3_zeta"/>
    <property type="match status" value="1"/>
</dbReference>
<feature type="region of interest" description="Disordered" evidence="5">
    <location>
        <begin position="87"/>
        <end position="107"/>
    </location>
</feature>
<dbReference type="Proteomes" id="UP000001876">
    <property type="component" value="Unassembled WGS sequence"/>
</dbReference>
<dbReference type="InterPro" id="IPR007783">
    <property type="entry name" value="eIF3d"/>
</dbReference>
<evidence type="ECO:0000256" key="5">
    <source>
        <dbReference type="SAM" id="MobiDB-lite"/>
    </source>
</evidence>
<evidence type="ECO:0000256" key="4">
    <source>
        <dbReference type="ARBA" id="ARBA00022917"/>
    </source>
</evidence>
<evidence type="ECO:0000256" key="2">
    <source>
        <dbReference type="ARBA" id="ARBA00022540"/>
    </source>
</evidence>
<evidence type="ECO:0000313" key="7">
    <source>
        <dbReference type="Proteomes" id="UP000001876"/>
    </source>
</evidence>
<dbReference type="GO" id="GO:0003723">
    <property type="term" value="F:RNA binding"/>
    <property type="evidence" value="ECO:0007669"/>
    <property type="project" value="UniProtKB-KW"/>
</dbReference>
<dbReference type="GO" id="GO:0005852">
    <property type="term" value="C:eukaryotic translation initiation factor 3 complex"/>
    <property type="evidence" value="ECO:0007669"/>
    <property type="project" value="InterPro"/>
</dbReference>
<dbReference type="GeneID" id="9684185"/>
<dbReference type="AlphaFoldDB" id="C1MSV3"/>
<dbReference type="STRING" id="564608.C1MSV3"/>
<gene>
    <name evidence="6" type="ORF">MICPUCDRAFT_47232</name>
</gene>
<dbReference type="EMBL" id="GG663739">
    <property type="protein sequence ID" value="EEH56842.1"/>
    <property type="molecule type" value="Genomic_DNA"/>
</dbReference>
<evidence type="ECO:0000256" key="1">
    <source>
        <dbReference type="ARBA" id="ARBA00022490"/>
    </source>
</evidence>
<dbReference type="OrthoDB" id="16538at2759"/>
<organism evidence="7">
    <name type="scientific">Micromonas pusilla (strain CCMP1545)</name>
    <name type="common">Picoplanktonic green alga</name>
    <dbReference type="NCBI Taxonomy" id="564608"/>
    <lineage>
        <taxon>Eukaryota</taxon>
        <taxon>Viridiplantae</taxon>
        <taxon>Chlorophyta</taxon>
        <taxon>Mamiellophyceae</taxon>
        <taxon>Mamiellales</taxon>
        <taxon>Mamiellaceae</taxon>
        <taxon>Micromonas</taxon>
    </lineage>
</organism>
<protein>
    <submittedName>
        <fullName evidence="6">Predicted protein</fullName>
    </submittedName>
</protein>
<dbReference type="RefSeq" id="XP_003058387.1">
    <property type="nucleotide sequence ID" value="XM_003058341.1"/>
</dbReference>
<dbReference type="GO" id="GO:0003743">
    <property type="term" value="F:translation initiation factor activity"/>
    <property type="evidence" value="ECO:0007669"/>
    <property type="project" value="UniProtKB-KW"/>
</dbReference>